<dbReference type="RefSeq" id="WP_263123215.1">
    <property type="nucleotide sequence ID" value="NZ_CP106753.1"/>
</dbReference>
<evidence type="ECO:0000256" key="2">
    <source>
        <dbReference type="SAM" id="SignalP"/>
    </source>
</evidence>
<organism evidence="3 4">
    <name type="scientific">Chitiniphilus purpureus</name>
    <dbReference type="NCBI Taxonomy" id="2981137"/>
    <lineage>
        <taxon>Bacteria</taxon>
        <taxon>Pseudomonadati</taxon>
        <taxon>Pseudomonadota</taxon>
        <taxon>Betaproteobacteria</taxon>
        <taxon>Neisseriales</taxon>
        <taxon>Chitinibacteraceae</taxon>
        <taxon>Chitiniphilus</taxon>
    </lineage>
</organism>
<accession>A0ABY6DI64</accession>
<dbReference type="InterPro" id="IPR011673">
    <property type="entry name" value="DUF1615"/>
</dbReference>
<feature type="chain" id="PRO_5046761753" evidence="2">
    <location>
        <begin position="25"/>
        <end position="420"/>
    </location>
</feature>
<evidence type="ECO:0000313" key="3">
    <source>
        <dbReference type="EMBL" id="UXY13923.1"/>
    </source>
</evidence>
<gene>
    <name evidence="3" type="ORF">N8I74_11375</name>
</gene>
<dbReference type="Pfam" id="PF07759">
    <property type="entry name" value="DUF1615"/>
    <property type="match status" value="1"/>
</dbReference>
<proteinExistence type="predicted"/>
<name>A0ABY6DI64_9NEIS</name>
<keyword evidence="4" id="KW-1185">Reference proteome</keyword>
<feature type="compositionally biased region" description="Low complexity" evidence="1">
    <location>
        <begin position="51"/>
        <end position="67"/>
    </location>
</feature>
<dbReference type="Proteomes" id="UP001061302">
    <property type="component" value="Chromosome"/>
</dbReference>
<protein>
    <submittedName>
        <fullName evidence="3">DUF1615 domain-containing protein</fullName>
    </submittedName>
</protein>
<sequence>MWFRLLFACLLLAGCAAPPSPGPAAPAPVVPPPPADAASAAAAVPAPAAASAPASQPASAPEAQPASMPVEATAPISVPRRLGEREARALLERLLPARMPERAGWTDDILDAFTALRIPYSVEYFCAAAAVIEQESSWQGDPEVPGLSAIVWRQIEERAARYHVPLAVVKTALLKPSPTGASYKHRIDTLHTERQMNALFEDMAREAGRLGLPLNMRNPIRTGGPMQVSIEFAENHVRAWPYPYPRRGSVRQEVFTRRGGAYFGIANLLHYPAPYHEMIHRFADYNAGRYASRNAAFQAALARLSGKPLALDGDLLRYHNGRPSGTSTVQGALYGLSGRLGLPRAAIERDLQLEKLAGFGASATYQRLFALADAVAGKPLPRAVLPQIRLKSPKITRKLTTAWFAERVDGRYRTCLARRP</sequence>
<reference evidence="3" key="1">
    <citation type="submission" date="2022-10" db="EMBL/GenBank/DDBJ databases">
        <title>Chitiniphilus purpureus sp. nov., a novel chitin-degrading bacterium isolated from crawfish pond sediment.</title>
        <authorList>
            <person name="Li K."/>
        </authorList>
    </citation>
    <scope>NUCLEOTIDE SEQUENCE</scope>
    <source>
        <strain evidence="3">CD1</strain>
    </source>
</reference>
<dbReference type="PROSITE" id="PS51257">
    <property type="entry name" value="PROKAR_LIPOPROTEIN"/>
    <property type="match status" value="1"/>
</dbReference>
<evidence type="ECO:0000256" key="1">
    <source>
        <dbReference type="SAM" id="MobiDB-lite"/>
    </source>
</evidence>
<feature type="region of interest" description="Disordered" evidence="1">
    <location>
        <begin position="51"/>
        <end position="77"/>
    </location>
</feature>
<evidence type="ECO:0000313" key="4">
    <source>
        <dbReference type="Proteomes" id="UP001061302"/>
    </source>
</evidence>
<dbReference type="EMBL" id="CP106753">
    <property type="protein sequence ID" value="UXY13923.1"/>
    <property type="molecule type" value="Genomic_DNA"/>
</dbReference>
<keyword evidence="2" id="KW-0732">Signal</keyword>
<feature type="signal peptide" evidence="2">
    <location>
        <begin position="1"/>
        <end position="24"/>
    </location>
</feature>